<keyword evidence="3" id="KW-1185">Reference proteome</keyword>
<feature type="transmembrane region" description="Helical" evidence="1">
    <location>
        <begin position="125"/>
        <end position="145"/>
    </location>
</feature>
<evidence type="ECO:0000313" key="2">
    <source>
        <dbReference type="EMBL" id="MCW7553207.1"/>
    </source>
</evidence>
<dbReference type="Proteomes" id="UP001209854">
    <property type="component" value="Unassembled WGS sequence"/>
</dbReference>
<keyword evidence="1" id="KW-1133">Transmembrane helix</keyword>
<protein>
    <submittedName>
        <fullName evidence="2">EpsG family protein</fullName>
    </submittedName>
</protein>
<dbReference type="Pfam" id="PF14897">
    <property type="entry name" value="EpsG"/>
    <property type="match status" value="1"/>
</dbReference>
<feature type="transmembrane region" description="Helical" evidence="1">
    <location>
        <begin position="74"/>
        <end position="92"/>
    </location>
</feature>
<proteinExistence type="predicted"/>
<name>A0ABT3MUZ4_9GAMM</name>
<feature type="transmembrane region" description="Helical" evidence="1">
    <location>
        <begin position="98"/>
        <end position="118"/>
    </location>
</feature>
<keyword evidence="1" id="KW-0812">Transmembrane</keyword>
<gene>
    <name evidence="2" type="ORF">NX722_11265</name>
</gene>
<sequence>MILLMGFVFGLVGISSFIISNPPFESTISTKIINYSNSQYAEAIGIFDNTNIKNFLISLAAIFMWDRMKTKDEFFCVMSLFFVIGTAWRLAFSDFGILAARVATLFTIVEVILIPNMIHAFDKRISLKIIIVTYGLLTIAMNISIKDIVNPY</sequence>
<dbReference type="InterPro" id="IPR049458">
    <property type="entry name" value="EpsG-like"/>
</dbReference>
<organism evidence="2 3">
    <name type="scientific">Endozoicomonas gorgoniicola</name>
    <dbReference type="NCBI Taxonomy" id="1234144"/>
    <lineage>
        <taxon>Bacteria</taxon>
        <taxon>Pseudomonadati</taxon>
        <taxon>Pseudomonadota</taxon>
        <taxon>Gammaproteobacteria</taxon>
        <taxon>Oceanospirillales</taxon>
        <taxon>Endozoicomonadaceae</taxon>
        <taxon>Endozoicomonas</taxon>
    </lineage>
</organism>
<reference evidence="2 3" key="1">
    <citation type="submission" date="2022-10" db="EMBL/GenBank/DDBJ databases">
        <title>High-quality genome sequences of two octocoral-associated bacteria, Endozoicomonas euniceicola EF212 and Endozoicomonas gorgoniicola PS125.</title>
        <authorList>
            <person name="Chiou Y.-J."/>
            <person name="Chen Y.-H."/>
        </authorList>
    </citation>
    <scope>NUCLEOTIDE SEQUENCE [LARGE SCALE GENOMIC DNA]</scope>
    <source>
        <strain evidence="2 3">PS125</strain>
    </source>
</reference>
<dbReference type="EMBL" id="JAPFCC010000001">
    <property type="protein sequence ID" value="MCW7553207.1"/>
    <property type="molecule type" value="Genomic_DNA"/>
</dbReference>
<evidence type="ECO:0000256" key="1">
    <source>
        <dbReference type="SAM" id="Phobius"/>
    </source>
</evidence>
<comment type="caution">
    <text evidence="2">The sequence shown here is derived from an EMBL/GenBank/DDBJ whole genome shotgun (WGS) entry which is preliminary data.</text>
</comment>
<accession>A0ABT3MUZ4</accession>
<keyword evidence="1" id="KW-0472">Membrane</keyword>
<evidence type="ECO:0000313" key="3">
    <source>
        <dbReference type="Proteomes" id="UP001209854"/>
    </source>
</evidence>